<evidence type="ECO:0000256" key="2">
    <source>
        <dbReference type="ARBA" id="ARBA00022840"/>
    </source>
</evidence>
<keyword evidence="1" id="KW-0547">Nucleotide-binding</keyword>
<dbReference type="Proteomes" id="UP000092665">
    <property type="component" value="Unassembled WGS sequence"/>
</dbReference>
<sequence length="446" mass="52418">MNITINISKVQHINEMSFSLDLTKNKITCIVGKNGIGKTTFIKSIKNLQSADIFIKTSSRYIFNQESKIEYLINNDVITYIYNSNLKVIDTKSIVPEEVKSNIFVELPIPYGDRFNSFPTLSKIDADLRKCIAFQTYEIPSELIKMLNSVYKTDVYKNLKSFKVKKNNYYFRLNENGYYIREDYFSSGEFFIINLYRMIECKRKCIIIDEIDISLDSSAQVELVNLLREFCDKYNLNIIFTTHSLALMKTLNDDELYYMYREGNKTMISKRSYNFIKSSLFAFKGWDKYILTEDETLQDYLEYIIDKNNNSYFYKYKIIYIGGATNVVNLMKRNEKEEFLTKPENVICVLDGDQAHLKHVYKNSNVYCIPFQSIEKDIYSAYQADLTIPRVTVTATKELEKKVYKALVKTYNNGWSKATVFNYLDKKMPLESENFKKIIIDFLKTK</sequence>
<gene>
    <name evidence="4" type="ORF">Phpb_01906</name>
</gene>
<dbReference type="GO" id="GO:0016887">
    <property type="term" value="F:ATP hydrolysis activity"/>
    <property type="evidence" value="ECO:0007669"/>
    <property type="project" value="InterPro"/>
</dbReference>
<dbReference type="GO" id="GO:0016829">
    <property type="term" value="F:lyase activity"/>
    <property type="evidence" value="ECO:0007669"/>
    <property type="project" value="UniProtKB-KW"/>
</dbReference>
<keyword evidence="2" id="KW-0067">ATP-binding</keyword>
<dbReference type="InterPro" id="IPR003593">
    <property type="entry name" value="AAA+_ATPase"/>
</dbReference>
<dbReference type="PANTHER" id="PTHR43581">
    <property type="entry name" value="ATP/GTP PHOSPHATASE"/>
    <property type="match status" value="1"/>
</dbReference>
<protein>
    <submittedName>
        <fullName evidence="4">Phosphonate C-P lyase system protein PhnK</fullName>
    </submittedName>
</protein>
<dbReference type="InterPro" id="IPR051396">
    <property type="entry name" value="Bact_Antivir_Def_Nuclease"/>
</dbReference>
<evidence type="ECO:0000313" key="5">
    <source>
        <dbReference type="Proteomes" id="UP000092665"/>
    </source>
</evidence>
<organism evidence="4 5">
    <name type="scientific">Photorhabdus namnaonensis</name>
    <dbReference type="NCBI Taxonomy" id="1851568"/>
    <lineage>
        <taxon>Bacteria</taxon>
        <taxon>Pseudomonadati</taxon>
        <taxon>Pseudomonadota</taxon>
        <taxon>Gammaproteobacteria</taxon>
        <taxon>Enterobacterales</taxon>
        <taxon>Morganellaceae</taxon>
        <taxon>Photorhabdus</taxon>
    </lineage>
</organism>
<name>A0A1B8YIS6_9GAMM</name>
<keyword evidence="4" id="KW-0456">Lyase</keyword>
<keyword evidence="5" id="KW-1185">Reference proteome</keyword>
<dbReference type="RefSeq" id="WP_065390117.1">
    <property type="nucleotide sequence ID" value="NZ_CAWMQN010000053.1"/>
</dbReference>
<dbReference type="Pfam" id="PF00005">
    <property type="entry name" value="ABC_tran"/>
    <property type="match status" value="1"/>
</dbReference>
<evidence type="ECO:0000259" key="3">
    <source>
        <dbReference type="SMART" id="SM00382"/>
    </source>
</evidence>
<reference evidence="5" key="1">
    <citation type="submission" date="2015-11" db="EMBL/GenBank/DDBJ databases">
        <authorList>
            <person name="Tobias N.J."/>
            <person name="Mishra B."/>
            <person name="Gupta D.K."/>
            <person name="Thines M."/>
            <person name="Stinear T.P."/>
            <person name="Bode H.B."/>
        </authorList>
    </citation>
    <scope>NUCLEOTIDE SEQUENCE [LARGE SCALE GENOMIC DNA]</scope>
    <source>
        <strain evidence="5">PB45.5</strain>
    </source>
</reference>
<dbReference type="SUPFAM" id="SSF52540">
    <property type="entry name" value="P-loop containing nucleoside triphosphate hydrolases"/>
    <property type="match status" value="1"/>
</dbReference>
<evidence type="ECO:0000256" key="1">
    <source>
        <dbReference type="ARBA" id="ARBA00022741"/>
    </source>
</evidence>
<proteinExistence type="predicted"/>
<dbReference type="InterPro" id="IPR003439">
    <property type="entry name" value="ABC_transporter-like_ATP-bd"/>
</dbReference>
<feature type="domain" description="AAA+ ATPase" evidence="3">
    <location>
        <begin position="24"/>
        <end position="272"/>
    </location>
</feature>
<dbReference type="PATRIC" id="fig|29488.15.peg.2082"/>
<dbReference type="EMBL" id="LOIC01000053">
    <property type="protein sequence ID" value="OCA54993.1"/>
    <property type="molecule type" value="Genomic_DNA"/>
</dbReference>
<dbReference type="SMART" id="SM00382">
    <property type="entry name" value="AAA"/>
    <property type="match status" value="1"/>
</dbReference>
<evidence type="ECO:0000313" key="4">
    <source>
        <dbReference type="EMBL" id="OCA54993.1"/>
    </source>
</evidence>
<accession>A0A1B8YIS6</accession>
<comment type="caution">
    <text evidence="4">The sequence shown here is derived from an EMBL/GenBank/DDBJ whole genome shotgun (WGS) entry which is preliminary data.</text>
</comment>
<dbReference type="Gene3D" id="3.40.50.300">
    <property type="entry name" value="P-loop containing nucleotide triphosphate hydrolases"/>
    <property type="match status" value="1"/>
</dbReference>
<dbReference type="InterPro" id="IPR027417">
    <property type="entry name" value="P-loop_NTPase"/>
</dbReference>
<dbReference type="AlphaFoldDB" id="A0A1B8YIS6"/>
<dbReference type="PANTHER" id="PTHR43581:SF2">
    <property type="entry name" value="EXCINUCLEASE ATPASE SUBUNIT"/>
    <property type="match status" value="1"/>
</dbReference>
<dbReference type="GO" id="GO:0005524">
    <property type="term" value="F:ATP binding"/>
    <property type="evidence" value="ECO:0007669"/>
    <property type="project" value="InterPro"/>
</dbReference>